<dbReference type="Gene3D" id="1.25.40.10">
    <property type="entry name" value="Tetratricopeptide repeat domain"/>
    <property type="match status" value="1"/>
</dbReference>
<dbReference type="InterPro" id="IPR011990">
    <property type="entry name" value="TPR-like_helical_dom_sf"/>
</dbReference>
<protein>
    <submittedName>
        <fullName evidence="2">Extracellular Matrix protein PelE</fullName>
    </submittedName>
</protein>
<dbReference type="EMBL" id="FPHN01000067">
    <property type="protein sequence ID" value="SFV56693.1"/>
    <property type="molecule type" value="Genomic_DNA"/>
</dbReference>
<gene>
    <name evidence="2" type="ORF">MNB_SV-14-1114</name>
</gene>
<reference evidence="2" key="1">
    <citation type="submission" date="2016-10" db="EMBL/GenBank/DDBJ databases">
        <authorList>
            <person name="de Groot N.N."/>
        </authorList>
    </citation>
    <scope>NUCLEOTIDE SEQUENCE</scope>
</reference>
<evidence type="ECO:0000256" key="1">
    <source>
        <dbReference type="SAM" id="Phobius"/>
    </source>
</evidence>
<keyword evidence="1" id="KW-0472">Membrane</keyword>
<keyword evidence="1" id="KW-0812">Transmembrane</keyword>
<feature type="transmembrane region" description="Helical" evidence="1">
    <location>
        <begin position="23"/>
        <end position="45"/>
    </location>
</feature>
<feature type="transmembrane region" description="Helical" evidence="1">
    <location>
        <begin position="57"/>
        <end position="86"/>
    </location>
</feature>
<dbReference type="PROSITE" id="PS50005">
    <property type="entry name" value="TPR"/>
    <property type="match status" value="1"/>
</dbReference>
<keyword evidence="1" id="KW-1133">Transmembrane helix</keyword>
<proteinExistence type="predicted"/>
<dbReference type="SUPFAM" id="SSF81901">
    <property type="entry name" value="HCP-like"/>
    <property type="match status" value="1"/>
</dbReference>
<dbReference type="InterPro" id="IPR019734">
    <property type="entry name" value="TPR_rpt"/>
</dbReference>
<organism evidence="2">
    <name type="scientific">hydrothermal vent metagenome</name>
    <dbReference type="NCBI Taxonomy" id="652676"/>
    <lineage>
        <taxon>unclassified sequences</taxon>
        <taxon>metagenomes</taxon>
        <taxon>ecological metagenomes</taxon>
    </lineage>
</organism>
<evidence type="ECO:0000313" key="2">
    <source>
        <dbReference type="EMBL" id="SFV56693.1"/>
    </source>
</evidence>
<sequence>MFETFDFTTILNLLQEQNSLDNILLFISIEITIWIFISWILILFLPIKYKKYKSEIFIFFVVINVGLLFIGIILTIIMVLFGLSWATHRISRPSYKSVYFEEQVSDFPMVYSKFHEGILALDSKFADSISSDEKIKSLKILYDSNAQGNIGKIQHFLADSSDETRLYAFALVSSFEKRLNQQLKEIQEKITYTHTDKLKEKLNFELAQTYWQFIYHGVANQQLTGFYTEKIEKILKTIDSNPSALILLGKIQIFNKEYNRAEEYFTRAVELGVPKKSLYTFFAEIKYSQQKYNEIAQYILPEEFDIDLRLKPLISVWRDS</sequence>
<dbReference type="AlphaFoldDB" id="A0A1W1BT46"/>
<name>A0A1W1BT46_9ZZZZ</name>
<accession>A0A1W1BT46</accession>